<protein>
    <submittedName>
        <fullName evidence="4">AAA ATPase domain-containing protein</fullName>
    </submittedName>
</protein>
<reference evidence="4 5" key="1">
    <citation type="submission" date="2017-01" db="EMBL/GenBank/DDBJ databases">
        <authorList>
            <person name="Mah S.A."/>
            <person name="Swanson W.J."/>
            <person name="Moy G.W."/>
            <person name="Vacquier V.D."/>
        </authorList>
    </citation>
    <scope>NUCLEOTIDE SEQUENCE [LARGE SCALE GENOMIC DNA]</scope>
    <source>
        <strain evidence="4 5">M9</strain>
    </source>
</reference>
<feature type="transmembrane region" description="Helical" evidence="2">
    <location>
        <begin position="280"/>
        <end position="298"/>
    </location>
</feature>
<proteinExistence type="predicted"/>
<sequence length="334" mass="37590">MTAISHATRPPQLEDQPESFNPLVGRNYEVNRLLETLQKDLSVLVTGQEGIGKVSVLRRVYEKLSETDICIWVPRRSTKEQLVECIRQLHEKVGFPEGHGLIPERLRHKASTHAERWEWMERSVNRLRISDCIKLIETVIASADQPIVLFVESLDVTPTQAEHLVRVFGPATVAAAMITTNCRIRVKKLLWKFQSSNRLELKPLSADATKTIVRRWLIDNPLTFEGYVTPKKFEKMVVRESRGIPAAIVGILQVAAAEKVITEENFYELNHQASERGIDLTPFLIILIAAAVASKFIGRGISSTELYLVAGIGIGLGIIVRYILFPLLADPKKK</sequence>
<organism evidence="4 5">
    <name type="scientific">Ectothiorhodosinus mongolicus</name>
    <dbReference type="NCBI Taxonomy" id="233100"/>
    <lineage>
        <taxon>Bacteria</taxon>
        <taxon>Pseudomonadati</taxon>
        <taxon>Pseudomonadota</taxon>
        <taxon>Gammaproteobacteria</taxon>
        <taxon>Chromatiales</taxon>
        <taxon>Ectothiorhodospiraceae</taxon>
        <taxon>Ectothiorhodosinus</taxon>
    </lineage>
</organism>
<dbReference type="EMBL" id="FTPK01000003">
    <property type="protein sequence ID" value="SIT72365.1"/>
    <property type="molecule type" value="Genomic_DNA"/>
</dbReference>
<accession>A0A1R3W6G5</accession>
<feature type="domain" description="Orc1-like AAA ATPase" evidence="3">
    <location>
        <begin position="22"/>
        <end position="166"/>
    </location>
</feature>
<name>A0A1R3W6G5_9GAMM</name>
<dbReference type="Gene3D" id="3.40.50.300">
    <property type="entry name" value="P-loop containing nucleotide triphosphate hydrolases"/>
    <property type="match status" value="1"/>
</dbReference>
<keyword evidence="5" id="KW-1185">Reference proteome</keyword>
<dbReference type="AlphaFoldDB" id="A0A1R3W6G5"/>
<dbReference type="InterPro" id="IPR027417">
    <property type="entry name" value="P-loop_NTPase"/>
</dbReference>
<keyword evidence="2" id="KW-1133">Transmembrane helix</keyword>
<evidence type="ECO:0000313" key="4">
    <source>
        <dbReference type="EMBL" id="SIT72365.1"/>
    </source>
</evidence>
<dbReference type="Proteomes" id="UP000223759">
    <property type="component" value="Unassembled WGS sequence"/>
</dbReference>
<gene>
    <name evidence="4" type="ORF">SAMN05216526_1632</name>
</gene>
<feature type="region of interest" description="Disordered" evidence="1">
    <location>
        <begin position="1"/>
        <end position="21"/>
    </location>
</feature>
<keyword evidence="2" id="KW-0812">Transmembrane</keyword>
<keyword evidence="2" id="KW-0472">Membrane</keyword>
<evidence type="ECO:0000259" key="3">
    <source>
        <dbReference type="Pfam" id="PF13191"/>
    </source>
</evidence>
<evidence type="ECO:0000313" key="5">
    <source>
        <dbReference type="Proteomes" id="UP000223759"/>
    </source>
</evidence>
<evidence type="ECO:0000256" key="2">
    <source>
        <dbReference type="SAM" id="Phobius"/>
    </source>
</evidence>
<dbReference type="OrthoDB" id="5757053at2"/>
<dbReference type="InterPro" id="IPR041664">
    <property type="entry name" value="AAA_16"/>
</dbReference>
<evidence type="ECO:0000256" key="1">
    <source>
        <dbReference type="SAM" id="MobiDB-lite"/>
    </source>
</evidence>
<dbReference type="Pfam" id="PF13191">
    <property type="entry name" value="AAA_16"/>
    <property type="match status" value="1"/>
</dbReference>
<dbReference type="SUPFAM" id="SSF52540">
    <property type="entry name" value="P-loop containing nucleoside triphosphate hydrolases"/>
    <property type="match status" value="1"/>
</dbReference>
<feature type="transmembrane region" description="Helical" evidence="2">
    <location>
        <begin position="305"/>
        <end position="324"/>
    </location>
</feature>
<dbReference type="RefSeq" id="WP_076756045.1">
    <property type="nucleotide sequence ID" value="NZ_CP023018.1"/>
</dbReference>